<evidence type="ECO:0000313" key="3">
    <source>
        <dbReference type="EMBL" id="RDB30791.1"/>
    </source>
</evidence>
<organism evidence="3 4">
    <name type="scientific">Hypsizygus marmoreus</name>
    <name type="common">White beech mushroom</name>
    <name type="synonym">Agaricus marmoreus</name>
    <dbReference type="NCBI Taxonomy" id="39966"/>
    <lineage>
        <taxon>Eukaryota</taxon>
        <taxon>Fungi</taxon>
        <taxon>Dikarya</taxon>
        <taxon>Basidiomycota</taxon>
        <taxon>Agaricomycotina</taxon>
        <taxon>Agaricomycetes</taxon>
        <taxon>Agaricomycetidae</taxon>
        <taxon>Agaricales</taxon>
        <taxon>Tricholomatineae</taxon>
        <taxon>Lyophyllaceae</taxon>
        <taxon>Hypsizygus</taxon>
    </lineage>
</organism>
<dbReference type="AlphaFoldDB" id="A0A369K867"/>
<feature type="compositionally biased region" description="Polar residues" evidence="1">
    <location>
        <begin position="15"/>
        <end position="24"/>
    </location>
</feature>
<keyword evidence="2" id="KW-0472">Membrane</keyword>
<name>A0A369K867_HYPMA</name>
<accession>A0A369K867</accession>
<reference evidence="3" key="1">
    <citation type="submission" date="2018-04" db="EMBL/GenBank/DDBJ databases">
        <title>Whole genome sequencing of Hypsizygus marmoreus.</title>
        <authorList>
            <person name="Choi I.-G."/>
            <person name="Min B."/>
            <person name="Kim J.-G."/>
            <person name="Kim S."/>
            <person name="Oh Y.-L."/>
            <person name="Kong W.-S."/>
            <person name="Park H."/>
            <person name="Jeong J."/>
            <person name="Song E.-S."/>
        </authorList>
    </citation>
    <scope>NUCLEOTIDE SEQUENCE [LARGE SCALE GENOMIC DNA]</scope>
    <source>
        <strain evidence="3">51987-8</strain>
    </source>
</reference>
<evidence type="ECO:0000256" key="1">
    <source>
        <dbReference type="SAM" id="MobiDB-lite"/>
    </source>
</evidence>
<proteinExistence type="predicted"/>
<evidence type="ECO:0000313" key="4">
    <source>
        <dbReference type="Proteomes" id="UP000076154"/>
    </source>
</evidence>
<dbReference type="EMBL" id="LUEZ02000004">
    <property type="protein sequence ID" value="RDB30791.1"/>
    <property type="molecule type" value="Genomic_DNA"/>
</dbReference>
<dbReference type="Proteomes" id="UP000076154">
    <property type="component" value="Unassembled WGS sequence"/>
</dbReference>
<keyword evidence="4" id="KW-1185">Reference proteome</keyword>
<keyword evidence="2" id="KW-0812">Transmembrane</keyword>
<evidence type="ECO:0000256" key="2">
    <source>
        <dbReference type="SAM" id="Phobius"/>
    </source>
</evidence>
<feature type="transmembrane region" description="Helical" evidence="2">
    <location>
        <begin position="161"/>
        <end position="185"/>
    </location>
</feature>
<gene>
    <name evidence="3" type="ORF">Hypma_005757</name>
</gene>
<keyword evidence="2" id="KW-1133">Transmembrane helix</keyword>
<protein>
    <submittedName>
        <fullName evidence="3">Uncharacterized protein</fullName>
    </submittedName>
</protein>
<sequence>MTARWYDFSAEDTENPFTESEQPSPTVALEFKEISAIHTAFNSASVCVLAREDLSAADYSSQEESPHEDDKASCLTSAQGDITVSEFLAIDNKHSSESSSESATSPLYADMLFCTHPIPSLGVIFAVVPFSQSSRSQMKITSLLFSPAWDRYVSSMLCQRYIWGIDCLAVGIMLSSIGTIVGVVLC</sequence>
<feature type="region of interest" description="Disordered" evidence="1">
    <location>
        <begin position="1"/>
        <end position="24"/>
    </location>
</feature>
<dbReference type="InParanoid" id="A0A369K867"/>
<comment type="caution">
    <text evidence="3">The sequence shown here is derived from an EMBL/GenBank/DDBJ whole genome shotgun (WGS) entry which is preliminary data.</text>
</comment>